<comment type="caution">
    <text evidence="1">The sequence shown here is derived from an EMBL/GenBank/DDBJ whole genome shotgun (WGS) entry which is preliminary data.</text>
</comment>
<protein>
    <submittedName>
        <fullName evidence="1">Uncharacterized protein</fullName>
    </submittedName>
</protein>
<reference evidence="1" key="1">
    <citation type="journal article" date="2023" name="Mol. Phylogenet. Evol.">
        <title>Genome-scale phylogeny and comparative genomics of the fungal order Sordariales.</title>
        <authorList>
            <person name="Hensen N."/>
            <person name="Bonometti L."/>
            <person name="Westerberg I."/>
            <person name="Brannstrom I.O."/>
            <person name="Guillou S."/>
            <person name="Cros-Aarteil S."/>
            <person name="Calhoun S."/>
            <person name="Haridas S."/>
            <person name="Kuo A."/>
            <person name="Mondo S."/>
            <person name="Pangilinan J."/>
            <person name="Riley R."/>
            <person name="LaButti K."/>
            <person name="Andreopoulos B."/>
            <person name="Lipzen A."/>
            <person name="Chen C."/>
            <person name="Yan M."/>
            <person name="Daum C."/>
            <person name="Ng V."/>
            <person name="Clum A."/>
            <person name="Steindorff A."/>
            <person name="Ohm R.A."/>
            <person name="Martin F."/>
            <person name="Silar P."/>
            <person name="Natvig D.O."/>
            <person name="Lalanne C."/>
            <person name="Gautier V."/>
            <person name="Ament-Velasquez S.L."/>
            <person name="Kruys A."/>
            <person name="Hutchinson M.I."/>
            <person name="Powell A.J."/>
            <person name="Barry K."/>
            <person name="Miller A.N."/>
            <person name="Grigoriev I.V."/>
            <person name="Debuchy R."/>
            <person name="Gladieux P."/>
            <person name="Hiltunen Thoren M."/>
            <person name="Johannesson H."/>
        </authorList>
    </citation>
    <scope>NUCLEOTIDE SEQUENCE</scope>
    <source>
        <strain evidence="1">CBS 232.78</strain>
    </source>
</reference>
<dbReference type="Proteomes" id="UP001285441">
    <property type="component" value="Unassembled WGS sequence"/>
</dbReference>
<sequence>MMDQSRLATIEKYPTGNGLDAFRTLFRSVCESQNVPPTLDSLLELGYDGTGRGTLRNDLLKINSAVSSDDFDFDRIIPLLSTALAESLNDVLTWVAIVEEMEREQNVFMLQKFVLAIHRRLRKREAEDEAMLEIVMILERIPFSLLLQECHVLCRF</sequence>
<organism evidence="1 2">
    <name type="scientific">Podospora didyma</name>
    <dbReference type="NCBI Taxonomy" id="330526"/>
    <lineage>
        <taxon>Eukaryota</taxon>
        <taxon>Fungi</taxon>
        <taxon>Dikarya</taxon>
        <taxon>Ascomycota</taxon>
        <taxon>Pezizomycotina</taxon>
        <taxon>Sordariomycetes</taxon>
        <taxon>Sordariomycetidae</taxon>
        <taxon>Sordariales</taxon>
        <taxon>Podosporaceae</taxon>
        <taxon>Podospora</taxon>
    </lineage>
</organism>
<accession>A0AAE0JZL6</accession>
<proteinExistence type="predicted"/>
<reference evidence="1" key="2">
    <citation type="submission" date="2023-06" db="EMBL/GenBank/DDBJ databases">
        <authorList>
            <consortium name="Lawrence Berkeley National Laboratory"/>
            <person name="Haridas S."/>
            <person name="Hensen N."/>
            <person name="Bonometti L."/>
            <person name="Westerberg I."/>
            <person name="Brannstrom I.O."/>
            <person name="Guillou S."/>
            <person name="Cros-Aarteil S."/>
            <person name="Calhoun S."/>
            <person name="Kuo A."/>
            <person name="Mondo S."/>
            <person name="Pangilinan J."/>
            <person name="Riley R."/>
            <person name="LaButti K."/>
            <person name="Andreopoulos B."/>
            <person name="Lipzen A."/>
            <person name="Chen C."/>
            <person name="Yanf M."/>
            <person name="Daum C."/>
            <person name="Ng V."/>
            <person name="Clum A."/>
            <person name="Steindorff A."/>
            <person name="Ohm R."/>
            <person name="Martin F."/>
            <person name="Silar P."/>
            <person name="Natvig D."/>
            <person name="Lalanne C."/>
            <person name="Gautier V."/>
            <person name="Ament-velasquez S.L."/>
            <person name="Kruys A."/>
            <person name="Hutchinson M.I."/>
            <person name="Powell A.J."/>
            <person name="Barry K."/>
            <person name="Miller A.N."/>
            <person name="Grigoriev I.V."/>
            <person name="Debuchy R."/>
            <person name="Gladieux P."/>
            <person name="Thoren M.H."/>
            <person name="Johannesson H."/>
        </authorList>
    </citation>
    <scope>NUCLEOTIDE SEQUENCE</scope>
    <source>
        <strain evidence="1">CBS 232.78</strain>
    </source>
</reference>
<evidence type="ECO:0000313" key="1">
    <source>
        <dbReference type="EMBL" id="KAK3366586.1"/>
    </source>
</evidence>
<evidence type="ECO:0000313" key="2">
    <source>
        <dbReference type="Proteomes" id="UP001285441"/>
    </source>
</evidence>
<name>A0AAE0JZL6_9PEZI</name>
<keyword evidence="2" id="KW-1185">Reference proteome</keyword>
<gene>
    <name evidence="1" type="ORF">B0H63DRAFT_405442</name>
</gene>
<dbReference type="AlphaFoldDB" id="A0AAE0JZL6"/>
<dbReference type="EMBL" id="JAULSW010000012">
    <property type="protein sequence ID" value="KAK3366586.1"/>
    <property type="molecule type" value="Genomic_DNA"/>
</dbReference>